<dbReference type="Proteomes" id="UP001500751">
    <property type="component" value="Unassembled WGS sequence"/>
</dbReference>
<gene>
    <name evidence="1" type="ORF">GCM10009839_60390</name>
</gene>
<organism evidence="1 2">
    <name type="scientific">Catenulispora yoronensis</name>
    <dbReference type="NCBI Taxonomy" id="450799"/>
    <lineage>
        <taxon>Bacteria</taxon>
        <taxon>Bacillati</taxon>
        <taxon>Actinomycetota</taxon>
        <taxon>Actinomycetes</taxon>
        <taxon>Catenulisporales</taxon>
        <taxon>Catenulisporaceae</taxon>
        <taxon>Catenulispora</taxon>
    </lineage>
</organism>
<evidence type="ECO:0000313" key="2">
    <source>
        <dbReference type="Proteomes" id="UP001500751"/>
    </source>
</evidence>
<sequence>MILDVMSDVTEQQEQDQSPDIPAGIVARLAKLPVTNPKGGFVMDRGGVQLAMVDRGDWVAVDGRWHRVLVCTSVNGWVSLVTDPETHGICAHFSTSVFLARVIS</sequence>
<proteinExistence type="predicted"/>
<protein>
    <submittedName>
        <fullName evidence="1">Uncharacterized protein</fullName>
    </submittedName>
</protein>
<dbReference type="EMBL" id="BAAAQN010000043">
    <property type="protein sequence ID" value="GAA2047301.1"/>
    <property type="molecule type" value="Genomic_DNA"/>
</dbReference>
<evidence type="ECO:0000313" key="1">
    <source>
        <dbReference type="EMBL" id="GAA2047301.1"/>
    </source>
</evidence>
<comment type="caution">
    <text evidence="1">The sequence shown here is derived from an EMBL/GenBank/DDBJ whole genome shotgun (WGS) entry which is preliminary data.</text>
</comment>
<accession>A0ABN2V1J8</accession>
<reference evidence="1 2" key="1">
    <citation type="journal article" date="2019" name="Int. J. Syst. Evol. Microbiol.">
        <title>The Global Catalogue of Microorganisms (GCM) 10K type strain sequencing project: providing services to taxonomists for standard genome sequencing and annotation.</title>
        <authorList>
            <consortium name="The Broad Institute Genomics Platform"/>
            <consortium name="The Broad Institute Genome Sequencing Center for Infectious Disease"/>
            <person name="Wu L."/>
            <person name="Ma J."/>
        </authorList>
    </citation>
    <scope>NUCLEOTIDE SEQUENCE [LARGE SCALE GENOMIC DNA]</scope>
    <source>
        <strain evidence="1 2">JCM 16014</strain>
    </source>
</reference>
<keyword evidence="2" id="KW-1185">Reference proteome</keyword>
<name>A0ABN2V1J8_9ACTN</name>